<dbReference type="PANTHER" id="PTHR38406">
    <property type="entry name" value="TRANSCRIPTIONAL REPRESSOR OPI1"/>
    <property type="match status" value="1"/>
</dbReference>
<accession>Q75DH7</accession>
<dbReference type="GeneID" id="4619091"/>
<feature type="region of interest" description="Disordered" evidence="1">
    <location>
        <begin position="338"/>
        <end position="357"/>
    </location>
</feature>
<dbReference type="GO" id="GO:0005783">
    <property type="term" value="C:endoplasmic reticulum"/>
    <property type="evidence" value="ECO:0000318"/>
    <property type="project" value="GO_Central"/>
</dbReference>
<gene>
    <name evidence="2" type="ORF">AGOS_ABR048W</name>
</gene>
<dbReference type="OrthoDB" id="2441642at2759"/>
<dbReference type="GO" id="GO:0071072">
    <property type="term" value="P:negative regulation of phospholipid biosynthetic process"/>
    <property type="evidence" value="ECO:0007669"/>
    <property type="project" value="EnsemblFungi"/>
</dbReference>
<reference evidence="2 3" key="1">
    <citation type="journal article" date="2004" name="Science">
        <title>The Ashbya gossypii genome as a tool for mapping the ancient Saccharomyces cerevisiae genome.</title>
        <authorList>
            <person name="Dietrich F.S."/>
            <person name="Voegeli S."/>
            <person name="Brachat S."/>
            <person name="Lerch A."/>
            <person name="Gates K."/>
            <person name="Steiner S."/>
            <person name="Mohr C."/>
            <person name="Pohlmann R."/>
            <person name="Luedi P."/>
            <person name="Choi S."/>
            <person name="Wing R.A."/>
            <person name="Flavier A."/>
            <person name="Gaffney T.D."/>
            <person name="Philippsen P."/>
        </authorList>
    </citation>
    <scope>NUCLEOTIDE SEQUENCE [LARGE SCALE GENOMIC DNA]</scope>
    <source>
        <strain evidence="3">ATCC 10895 / CBS 109.51 / FGSC 9923 / NRRL Y-1056</strain>
    </source>
</reference>
<dbReference type="GO" id="GO:0003714">
    <property type="term" value="F:transcription corepressor activity"/>
    <property type="evidence" value="ECO:0000318"/>
    <property type="project" value="GO_Central"/>
</dbReference>
<feature type="region of interest" description="Disordered" evidence="1">
    <location>
        <begin position="28"/>
        <end position="50"/>
    </location>
</feature>
<dbReference type="GO" id="GO:0000122">
    <property type="term" value="P:negative regulation of transcription by RNA polymerase II"/>
    <property type="evidence" value="ECO:0007669"/>
    <property type="project" value="EnsemblFungi"/>
</dbReference>
<evidence type="ECO:0000313" key="2">
    <source>
        <dbReference type="EMBL" id="AAS50818.1"/>
    </source>
</evidence>
<dbReference type="GO" id="GO:0030968">
    <property type="term" value="P:endoplasmic reticulum unfolded protein response"/>
    <property type="evidence" value="ECO:0000318"/>
    <property type="project" value="GO_Central"/>
</dbReference>
<protein>
    <submittedName>
        <fullName evidence="2">ABR048Wp</fullName>
    </submittedName>
</protein>
<dbReference type="GO" id="GO:0005654">
    <property type="term" value="C:nucleoplasm"/>
    <property type="evidence" value="ECO:0007669"/>
    <property type="project" value="EnsemblFungi"/>
</dbReference>
<dbReference type="GO" id="GO:0005634">
    <property type="term" value="C:nucleus"/>
    <property type="evidence" value="ECO:0000318"/>
    <property type="project" value="GO_Central"/>
</dbReference>
<dbReference type="EMBL" id="AE016815">
    <property type="protein sequence ID" value="AAS50818.1"/>
    <property type="molecule type" value="Genomic_DNA"/>
</dbReference>
<organism evidence="2 3">
    <name type="scientific">Eremothecium gossypii (strain ATCC 10895 / CBS 109.51 / FGSC 9923 / NRRL Y-1056)</name>
    <name type="common">Yeast</name>
    <name type="synonym">Ashbya gossypii</name>
    <dbReference type="NCBI Taxonomy" id="284811"/>
    <lineage>
        <taxon>Eukaryota</taxon>
        <taxon>Fungi</taxon>
        <taxon>Dikarya</taxon>
        <taxon>Ascomycota</taxon>
        <taxon>Saccharomycotina</taxon>
        <taxon>Saccharomycetes</taxon>
        <taxon>Saccharomycetales</taxon>
        <taxon>Saccharomycetaceae</taxon>
        <taxon>Eremothecium</taxon>
    </lineage>
</organism>
<dbReference type="HOGENOM" id="CLU_039546_0_0_1"/>
<dbReference type="GO" id="GO:0045944">
    <property type="term" value="P:positive regulation of transcription by RNA polymerase II"/>
    <property type="evidence" value="ECO:0007669"/>
    <property type="project" value="EnsemblFungi"/>
</dbReference>
<feature type="compositionally biased region" description="Basic and acidic residues" evidence="1">
    <location>
        <begin position="184"/>
        <end position="195"/>
    </location>
</feature>
<dbReference type="AlphaFoldDB" id="Q75DH7"/>
<dbReference type="GO" id="GO:0070300">
    <property type="term" value="F:phosphatidic acid binding"/>
    <property type="evidence" value="ECO:0007669"/>
    <property type="project" value="EnsemblFungi"/>
</dbReference>
<reference evidence="3" key="2">
    <citation type="journal article" date="2013" name="G3 (Bethesda)">
        <title>Genomes of Ashbya fungi isolated from insects reveal four mating-type loci, numerous translocations, lack of transposons, and distinct gene duplications.</title>
        <authorList>
            <person name="Dietrich F.S."/>
            <person name="Voegeli S."/>
            <person name="Kuo S."/>
            <person name="Philippsen P."/>
        </authorList>
    </citation>
    <scope>GENOME REANNOTATION</scope>
    <source>
        <strain evidence="3">ATCC 10895 / CBS 109.51 / FGSC 9923 / NRRL Y-1056</strain>
    </source>
</reference>
<dbReference type="OMA" id="QANDRIF"/>
<dbReference type="GO" id="GO:0006357">
    <property type="term" value="P:regulation of transcription by RNA polymerase II"/>
    <property type="evidence" value="ECO:0000318"/>
    <property type="project" value="GO_Central"/>
</dbReference>
<evidence type="ECO:0000256" key="1">
    <source>
        <dbReference type="SAM" id="MobiDB-lite"/>
    </source>
</evidence>
<sequence length="357" mass="40738">MNHTNTEPGEEHELIAIEALSRLCNGTNGETRLEKSHGAEQGQAQQHQDDGETLLCRMRQNPIFTNAVSLYEQTKSHHPNFRRRAELVERSASTMVRRTSELWAPRDGASKHRLEESCETGTPLDDEVGPSPRVSKRQKIKENLKEYRLTMSIESKKQLITCLHLLKLANRQLSSTVGSLQDLVQKEREDSGPREPEEEDGEQYFDASETIVSERSKEIKMEVVGTVKKVYSLISRFAGSSLPEPARSQVRETLLKMPTNWSLTVNSASRETPTNARLSANSKMLILAEESLDMVSNIIQVFDMTLGRAEEWVKHKQELKELIKSQYMEAQLKSKVKQQLEKEQSEQQRHELKRSSV</sequence>
<keyword evidence="3" id="KW-1185">Reference proteome</keyword>
<dbReference type="InterPro" id="IPR013927">
    <property type="entry name" value="TF_Opi1_Ccg-8"/>
</dbReference>
<dbReference type="InParanoid" id="Q75DH7"/>
<dbReference type="Proteomes" id="UP000000591">
    <property type="component" value="Chromosome II"/>
</dbReference>
<feature type="region of interest" description="Disordered" evidence="1">
    <location>
        <begin position="180"/>
        <end position="202"/>
    </location>
</feature>
<dbReference type="STRING" id="284811.Q75DH7"/>
<dbReference type="GO" id="GO:0031965">
    <property type="term" value="C:nuclear membrane"/>
    <property type="evidence" value="ECO:0007669"/>
    <property type="project" value="EnsemblFungi"/>
</dbReference>
<dbReference type="Pfam" id="PF08618">
    <property type="entry name" value="Opi1"/>
    <property type="match status" value="2"/>
</dbReference>
<dbReference type="KEGG" id="ago:AGOS_ABR048W"/>
<dbReference type="PANTHER" id="PTHR38406:SF1">
    <property type="entry name" value="TRANSCRIPTIONAL REPRESSOR OPI1"/>
    <property type="match status" value="1"/>
</dbReference>
<dbReference type="GO" id="GO:0008654">
    <property type="term" value="P:phospholipid biosynthetic process"/>
    <property type="evidence" value="ECO:0000318"/>
    <property type="project" value="GO_Central"/>
</dbReference>
<proteinExistence type="predicted"/>
<name>Q75DH7_EREGS</name>
<feature type="region of interest" description="Disordered" evidence="1">
    <location>
        <begin position="106"/>
        <end position="136"/>
    </location>
</feature>
<evidence type="ECO:0000313" key="3">
    <source>
        <dbReference type="Proteomes" id="UP000000591"/>
    </source>
</evidence>
<dbReference type="RefSeq" id="NP_982994.1">
    <property type="nucleotide sequence ID" value="NM_208347.1"/>
</dbReference>
<dbReference type="FunCoup" id="Q75DH7">
    <property type="interactions" value="290"/>
</dbReference>
<dbReference type="GO" id="GO:0016036">
    <property type="term" value="P:cellular response to phosphate starvation"/>
    <property type="evidence" value="ECO:0007669"/>
    <property type="project" value="EnsemblFungi"/>
</dbReference>
<dbReference type="eggNOG" id="ENOG502RG16">
    <property type="taxonomic scope" value="Eukaryota"/>
</dbReference>